<dbReference type="Proteomes" id="UP000499080">
    <property type="component" value="Unassembled WGS sequence"/>
</dbReference>
<protein>
    <submittedName>
        <fullName evidence="2">Uncharacterized protein</fullName>
    </submittedName>
</protein>
<name>A0A4Y2TE28_ARAVE</name>
<evidence type="ECO:0000313" key="2">
    <source>
        <dbReference type="EMBL" id="GBN97345.1"/>
    </source>
</evidence>
<gene>
    <name evidence="2" type="ORF">AVEN_257580_1</name>
</gene>
<feature type="region of interest" description="Disordered" evidence="1">
    <location>
        <begin position="1"/>
        <end position="20"/>
    </location>
</feature>
<evidence type="ECO:0000256" key="1">
    <source>
        <dbReference type="SAM" id="MobiDB-lite"/>
    </source>
</evidence>
<reference evidence="2 3" key="1">
    <citation type="journal article" date="2019" name="Sci. Rep.">
        <title>Orb-weaving spider Araneus ventricosus genome elucidates the spidroin gene catalogue.</title>
        <authorList>
            <person name="Kono N."/>
            <person name="Nakamura H."/>
            <person name="Ohtoshi R."/>
            <person name="Moran D.A.P."/>
            <person name="Shinohara A."/>
            <person name="Yoshida Y."/>
            <person name="Fujiwara M."/>
            <person name="Mori M."/>
            <person name="Tomita M."/>
            <person name="Arakawa K."/>
        </authorList>
    </citation>
    <scope>NUCLEOTIDE SEQUENCE [LARGE SCALE GENOMIC DNA]</scope>
</reference>
<evidence type="ECO:0000313" key="3">
    <source>
        <dbReference type="Proteomes" id="UP000499080"/>
    </source>
</evidence>
<dbReference type="AlphaFoldDB" id="A0A4Y2TE28"/>
<dbReference type="EMBL" id="BGPR01027108">
    <property type="protein sequence ID" value="GBN97345.1"/>
    <property type="molecule type" value="Genomic_DNA"/>
</dbReference>
<accession>A0A4Y2TE28</accession>
<sequence>MPGQGFTGTREGSVATCGGRQPFGKSLEHSTGALAKVNTDTGCVVAGRWQPPKTTASPSLKRFADRDIWEKRPCIAIVWINTQSFSFRLRLSSKILFPGSLMGFFTQVELPSLSSQPQENSLVKKWKEKACPVSALEPQKLMELFVAFILTPRFPAEKAGYSSSYMVGVFNETQVQSRRKMSGMGLLTLSLAGFGLPLRNLLPFSQVKVHFFKIFVHVHSGLPPVSVEKRMKRINSSLIQGWGDILKVQ</sequence>
<keyword evidence="3" id="KW-1185">Reference proteome</keyword>
<proteinExistence type="predicted"/>
<comment type="caution">
    <text evidence="2">The sequence shown here is derived from an EMBL/GenBank/DDBJ whole genome shotgun (WGS) entry which is preliminary data.</text>
</comment>
<organism evidence="2 3">
    <name type="scientific">Araneus ventricosus</name>
    <name type="common">Orbweaver spider</name>
    <name type="synonym">Epeira ventricosa</name>
    <dbReference type="NCBI Taxonomy" id="182803"/>
    <lineage>
        <taxon>Eukaryota</taxon>
        <taxon>Metazoa</taxon>
        <taxon>Ecdysozoa</taxon>
        <taxon>Arthropoda</taxon>
        <taxon>Chelicerata</taxon>
        <taxon>Arachnida</taxon>
        <taxon>Araneae</taxon>
        <taxon>Araneomorphae</taxon>
        <taxon>Entelegynae</taxon>
        <taxon>Araneoidea</taxon>
        <taxon>Araneidae</taxon>
        <taxon>Araneus</taxon>
    </lineage>
</organism>